<feature type="compositionally biased region" description="Low complexity" evidence="1">
    <location>
        <begin position="715"/>
        <end position="735"/>
    </location>
</feature>
<dbReference type="AlphaFoldDB" id="A0A9W4SKA0"/>
<reference evidence="2" key="1">
    <citation type="submission" date="2022-08" db="EMBL/GenBank/DDBJ databases">
        <authorList>
            <person name="Kallberg Y."/>
            <person name="Tangrot J."/>
            <person name="Rosling A."/>
        </authorList>
    </citation>
    <scope>NUCLEOTIDE SEQUENCE</scope>
    <source>
        <strain evidence="2">Wild A</strain>
    </source>
</reference>
<dbReference type="InterPro" id="IPR007145">
    <property type="entry name" value="MAP65_Ase1_PRC1"/>
</dbReference>
<keyword evidence="3" id="KW-1185">Reference proteome</keyword>
<feature type="compositionally biased region" description="Basic and acidic residues" evidence="1">
    <location>
        <begin position="509"/>
        <end position="529"/>
    </location>
</feature>
<organism evidence="2 3">
    <name type="scientific">Funneliformis geosporum</name>
    <dbReference type="NCBI Taxonomy" id="1117311"/>
    <lineage>
        <taxon>Eukaryota</taxon>
        <taxon>Fungi</taxon>
        <taxon>Fungi incertae sedis</taxon>
        <taxon>Mucoromycota</taxon>
        <taxon>Glomeromycotina</taxon>
        <taxon>Glomeromycetes</taxon>
        <taxon>Glomerales</taxon>
        <taxon>Glomeraceae</taxon>
        <taxon>Funneliformis</taxon>
    </lineage>
</organism>
<protein>
    <submittedName>
        <fullName evidence="2">4836_t:CDS:1</fullName>
    </submittedName>
</protein>
<proteinExistence type="predicted"/>
<dbReference type="Proteomes" id="UP001153678">
    <property type="component" value="Unassembled WGS sequence"/>
</dbReference>
<feature type="compositionally biased region" description="Low complexity" evidence="1">
    <location>
        <begin position="771"/>
        <end position="788"/>
    </location>
</feature>
<dbReference type="GO" id="GO:0008017">
    <property type="term" value="F:microtubule binding"/>
    <property type="evidence" value="ECO:0007669"/>
    <property type="project" value="InterPro"/>
</dbReference>
<feature type="region of interest" description="Disordered" evidence="1">
    <location>
        <begin position="509"/>
        <end position="837"/>
    </location>
</feature>
<feature type="compositionally biased region" description="Low complexity" evidence="1">
    <location>
        <begin position="556"/>
        <end position="567"/>
    </location>
</feature>
<evidence type="ECO:0000256" key="1">
    <source>
        <dbReference type="SAM" id="MobiDB-lite"/>
    </source>
</evidence>
<dbReference type="GO" id="GO:0051256">
    <property type="term" value="P:mitotic spindle midzone assembly"/>
    <property type="evidence" value="ECO:0007669"/>
    <property type="project" value="TreeGrafter"/>
</dbReference>
<feature type="compositionally biased region" description="Polar residues" evidence="1">
    <location>
        <begin position="664"/>
        <end position="686"/>
    </location>
</feature>
<name>A0A9W4SKA0_9GLOM</name>
<evidence type="ECO:0000313" key="2">
    <source>
        <dbReference type="EMBL" id="CAI2171682.1"/>
    </source>
</evidence>
<dbReference type="OrthoDB" id="642895at2759"/>
<dbReference type="Gene3D" id="1.20.58.1520">
    <property type="match status" value="1"/>
</dbReference>
<dbReference type="GO" id="GO:0005737">
    <property type="term" value="C:cytoplasm"/>
    <property type="evidence" value="ECO:0007669"/>
    <property type="project" value="TreeGrafter"/>
</dbReference>
<dbReference type="GO" id="GO:1990023">
    <property type="term" value="C:mitotic spindle midzone"/>
    <property type="evidence" value="ECO:0007669"/>
    <property type="project" value="TreeGrafter"/>
</dbReference>
<feature type="compositionally biased region" description="Low complexity" evidence="1">
    <location>
        <begin position="607"/>
        <end position="629"/>
    </location>
</feature>
<gene>
    <name evidence="2" type="ORF">FWILDA_LOCUS5202</name>
</gene>
<feature type="compositionally biased region" description="Polar residues" evidence="1">
    <location>
        <begin position="641"/>
        <end position="650"/>
    </location>
</feature>
<sequence>MDALHFKVDQLKVLWQDYRFANEASGKDYSDHGEWARDKLQTILTEFDKLIQEQILWKSTLSAELEDMLTEIEEYCHIFGRKADTLIDHAALLSYEVNNATRDELAIIRNALKEEYEVTRSNVDKWLAGLKVFSQELDTGYVVPPAEVFETDLSTAVVRPLWCKYDEYASKVGGLRESFENSAIKLHYYWEMLSYNPQDEIDTALAQLFLDKTNPKELYNALLQSEVNNQNKDIENRDNSELEQQKLELDLEKRGFVYYTPQLPEGIKLRPEYLEILKNKLTNLGKDYEERRGKMAMMQRGIKNLYDELSIPEAERIELIDSLDQEYLDKLTEEFERLREIMRAIIQKAIDEYTVQLGELWDKCLVPEYERDEFFASLRALDSAEEVYELLTQEVARLQELYAKCAKIYKWMLDRRALIEKMIEFEKKASDPRRLFQASFRLMEEEKWRKSCWPNLVKIEDQLINACLTYEEAERKPFMHESKRYLDTLQAEISERIVNQMFFGFEQNSTKKEEKENVKNSVKRKDSHATLRVSASRPASPTHSVNGDAHQRKSSRPTPSRPASPTSNGMRSRRNSQAPRIAASRSTSPSGFGLSPSRSRRNSQALPPSRSVSPARSVASSRAVSPARSEITTASRKRSSMYLSSPVESLSPTSPTTRTRSTDNKSTNSRRTSLYVSNSTGTTNGHRPSKSEDKTSRRQSLFLGELENATQRSGSVSSSSSESSSVSTPTTPEPSQISYVINGRLGVPPTTPPKGKTQSSTEAKKSDGKSTIRSSTKSTTIKPSTASSHPPPVTRRSNTAPARPRPKSTIGATYNDPAGMLKKQATKRMSMIVDSGS</sequence>
<dbReference type="EMBL" id="CAMKVN010000846">
    <property type="protein sequence ID" value="CAI2171682.1"/>
    <property type="molecule type" value="Genomic_DNA"/>
</dbReference>
<comment type="caution">
    <text evidence="2">The sequence shown here is derived from an EMBL/GenBank/DDBJ whole genome shotgun (WGS) entry which is preliminary data.</text>
</comment>
<accession>A0A9W4SKA0</accession>
<dbReference type="PANTHER" id="PTHR19321">
    <property type="entry name" value="PROTEIN REGULATOR OF CYTOKINESIS 1 PRC1-RELATED"/>
    <property type="match status" value="1"/>
</dbReference>
<evidence type="ECO:0000313" key="3">
    <source>
        <dbReference type="Proteomes" id="UP001153678"/>
    </source>
</evidence>
<dbReference type="Pfam" id="PF03999">
    <property type="entry name" value="MAP65_ASE1"/>
    <property type="match status" value="1"/>
</dbReference>
<dbReference type="PANTHER" id="PTHR19321:SF41">
    <property type="entry name" value="FASCETTO-RELATED"/>
    <property type="match status" value="1"/>
</dbReference>